<accession>A0A078AV48</accession>
<comment type="subcellular location">
    <subcellularLocation>
        <location evidence="1 18">Membrane</location>
        <topology evidence="1 18">Multi-pass membrane protein</topology>
    </subcellularLocation>
</comment>
<evidence type="ECO:0000256" key="14">
    <source>
        <dbReference type="ARBA" id="ARBA00049499"/>
    </source>
</evidence>
<keyword evidence="3 18" id="KW-0812">Transmembrane</keyword>
<protein>
    <recommendedName>
        <fullName evidence="18">Phospholipid-transporting ATPase</fullName>
        <ecNumber evidence="18">7.6.2.1</ecNumber>
    </recommendedName>
</protein>
<dbReference type="GO" id="GO:0005524">
    <property type="term" value="F:ATP binding"/>
    <property type="evidence" value="ECO:0007669"/>
    <property type="project" value="UniProtKB-UniRule"/>
</dbReference>
<feature type="binding site" evidence="16">
    <location>
        <position position="402"/>
    </location>
    <ligand>
        <name>ATP</name>
        <dbReference type="ChEBI" id="CHEBI:30616"/>
    </ligand>
</feature>
<feature type="binding site" evidence="16">
    <location>
        <position position="765"/>
    </location>
    <ligand>
        <name>ATP</name>
        <dbReference type="ChEBI" id="CHEBI:30616"/>
    </ligand>
</feature>
<dbReference type="EMBL" id="CCKQ01013468">
    <property type="protein sequence ID" value="CDW85132.1"/>
    <property type="molecule type" value="Genomic_DNA"/>
</dbReference>
<dbReference type="InterPro" id="IPR032630">
    <property type="entry name" value="P_typ_ATPase_c"/>
</dbReference>
<keyword evidence="22" id="KW-1185">Reference proteome</keyword>
<dbReference type="Gene3D" id="3.40.1110.10">
    <property type="entry name" value="Calcium-transporting ATPase, cytoplasmic domain N"/>
    <property type="match status" value="1"/>
</dbReference>
<feature type="binding site" evidence="17">
    <location>
        <position position="400"/>
    </location>
    <ligand>
        <name>Mg(2+)</name>
        <dbReference type="ChEBI" id="CHEBI:18420"/>
    </ligand>
</feature>
<feature type="binding site" evidence="16">
    <location>
        <position position="491"/>
    </location>
    <ligand>
        <name>ATP</name>
        <dbReference type="ChEBI" id="CHEBI:30616"/>
    </ligand>
</feature>
<dbReference type="EC" id="7.6.2.1" evidence="18"/>
<dbReference type="OrthoDB" id="377733at2759"/>
<keyword evidence="11 18" id="KW-0472">Membrane</keyword>
<keyword evidence="12" id="KW-0406">Ion transport</keyword>
<dbReference type="GO" id="GO:0008554">
    <property type="term" value="F:P-type sodium transporter activity"/>
    <property type="evidence" value="ECO:0007669"/>
    <property type="project" value="UniProtKB-EC"/>
</dbReference>
<dbReference type="NCBIfam" id="TIGR01652">
    <property type="entry name" value="ATPase-Plipid"/>
    <property type="match status" value="1"/>
</dbReference>
<dbReference type="SUPFAM" id="SSF81660">
    <property type="entry name" value="Metal cation-transporting ATPase, ATP-binding domain N"/>
    <property type="match status" value="1"/>
</dbReference>
<evidence type="ECO:0000313" key="21">
    <source>
        <dbReference type="EMBL" id="CDW85132.1"/>
    </source>
</evidence>
<keyword evidence="7 17" id="KW-0460">Magnesium</keyword>
<evidence type="ECO:0000256" key="10">
    <source>
        <dbReference type="ARBA" id="ARBA00023053"/>
    </source>
</evidence>
<dbReference type="SFLD" id="SFLDG00002">
    <property type="entry name" value="C1.7:_P-type_atpase_like"/>
    <property type="match status" value="1"/>
</dbReference>
<keyword evidence="5 16" id="KW-0547">Nucleotide-binding</keyword>
<evidence type="ECO:0000256" key="3">
    <source>
        <dbReference type="ARBA" id="ARBA00022692"/>
    </source>
</evidence>
<feature type="binding site" evidence="17">
    <location>
        <position position="786"/>
    </location>
    <ligand>
        <name>Mg(2+)</name>
        <dbReference type="ChEBI" id="CHEBI:18420"/>
    </ligand>
</feature>
<keyword evidence="4 17" id="KW-0479">Metal-binding</keyword>
<reference evidence="21 22" key="1">
    <citation type="submission" date="2014-06" db="EMBL/GenBank/DDBJ databases">
        <authorList>
            <person name="Swart Estienne"/>
        </authorList>
    </citation>
    <scope>NUCLEOTIDE SEQUENCE [LARGE SCALE GENOMIC DNA]</scope>
    <source>
        <strain evidence="21 22">130c</strain>
    </source>
</reference>
<evidence type="ECO:0000259" key="20">
    <source>
        <dbReference type="Pfam" id="PF16212"/>
    </source>
</evidence>
<feature type="region of interest" description="Disordered" evidence="19">
    <location>
        <begin position="1"/>
        <end position="33"/>
    </location>
</feature>
<evidence type="ECO:0000256" key="6">
    <source>
        <dbReference type="ARBA" id="ARBA00022840"/>
    </source>
</evidence>
<feature type="binding site" evidence="16">
    <location>
        <position position="401"/>
    </location>
    <ligand>
        <name>ATP</name>
        <dbReference type="ChEBI" id="CHEBI:30616"/>
    </ligand>
</feature>
<dbReference type="PANTHER" id="PTHR24092">
    <property type="entry name" value="PROBABLE PHOSPHOLIPID-TRANSPORTING ATPASE"/>
    <property type="match status" value="1"/>
</dbReference>
<feature type="transmembrane region" description="Helical" evidence="18">
    <location>
        <begin position="929"/>
        <end position="948"/>
    </location>
</feature>
<dbReference type="FunFam" id="2.70.150.10:FF:000054">
    <property type="entry name" value="Phospholipid-transporting ATPase"/>
    <property type="match status" value="1"/>
</dbReference>
<dbReference type="Gene3D" id="2.70.150.10">
    <property type="entry name" value="Calcium-transporting ATPase, cytoplasmic transduction domain A"/>
    <property type="match status" value="1"/>
</dbReference>
<feature type="transmembrane region" description="Helical" evidence="18">
    <location>
        <begin position="843"/>
        <end position="864"/>
    </location>
</feature>
<evidence type="ECO:0000256" key="12">
    <source>
        <dbReference type="ARBA" id="ARBA00023201"/>
    </source>
</evidence>
<dbReference type="AlphaFoldDB" id="A0A078AV48"/>
<dbReference type="InParanoid" id="A0A078AV48"/>
<feature type="binding site" evidence="16">
    <location>
        <position position="533"/>
    </location>
    <ligand>
        <name>ATP</name>
        <dbReference type="ChEBI" id="CHEBI:30616"/>
    </ligand>
</feature>
<dbReference type="Gene3D" id="3.40.50.1000">
    <property type="entry name" value="HAD superfamily/HAD-like"/>
    <property type="match status" value="1"/>
</dbReference>
<evidence type="ECO:0000256" key="19">
    <source>
        <dbReference type="SAM" id="MobiDB-lite"/>
    </source>
</evidence>
<feature type="transmembrane region" description="Helical" evidence="18">
    <location>
        <begin position="326"/>
        <end position="354"/>
    </location>
</feature>
<dbReference type="InterPro" id="IPR018303">
    <property type="entry name" value="ATPase_P-typ_P_site"/>
</dbReference>
<keyword evidence="8 18" id="KW-1278">Translocase</keyword>
<evidence type="ECO:0000256" key="5">
    <source>
        <dbReference type="ARBA" id="ARBA00022741"/>
    </source>
</evidence>
<feature type="binding site" evidence="16">
    <location>
        <position position="671"/>
    </location>
    <ligand>
        <name>ATP</name>
        <dbReference type="ChEBI" id="CHEBI:30616"/>
    </ligand>
</feature>
<dbReference type="OMA" id="DILMFFR"/>
<feature type="binding site" evidence="17">
    <location>
        <position position="402"/>
    </location>
    <ligand>
        <name>Mg(2+)</name>
        <dbReference type="ChEBI" id="CHEBI:18420"/>
    </ligand>
</feature>
<keyword evidence="12" id="KW-0739">Sodium transport</keyword>
<evidence type="ECO:0000256" key="7">
    <source>
        <dbReference type="ARBA" id="ARBA00022842"/>
    </source>
</evidence>
<dbReference type="InterPro" id="IPR008250">
    <property type="entry name" value="ATPase_P-typ_transduc_dom_A_sf"/>
</dbReference>
<evidence type="ECO:0000256" key="1">
    <source>
        <dbReference type="ARBA" id="ARBA00004141"/>
    </source>
</evidence>
<evidence type="ECO:0000256" key="2">
    <source>
        <dbReference type="ARBA" id="ARBA00008109"/>
    </source>
</evidence>
<keyword evidence="9 18" id="KW-1133">Transmembrane helix</keyword>
<keyword evidence="12" id="KW-0813">Transport</keyword>
<evidence type="ECO:0000256" key="18">
    <source>
        <dbReference type="RuleBase" id="RU362033"/>
    </source>
</evidence>
<feature type="binding site" evidence="16">
    <location>
        <position position="790"/>
    </location>
    <ligand>
        <name>ATP</name>
        <dbReference type="ChEBI" id="CHEBI:30616"/>
    </ligand>
</feature>
<comment type="cofactor">
    <cofactor evidence="17">
        <name>Mg(2+)</name>
        <dbReference type="ChEBI" id="CHEBI:18420"/>
    </cofactor>
</comment>
<comment type="catalytic activity">
    <reaction evidence="13 18">
        <text>ATP + H2O + phospholipidSide 1 = ADP + phosphate + phospholipidSide 2.</text>
        <dbReference type="EC" id="7.6.2.1"/>
    </reaction>
</comment>
<name>A0A078AV48_STYLE</name>
<evidence type="ECO:0000256" key="16">
    <source>
        <dbReference type="PIRSR" id="PIRSR606539-2"/>
    </source>
</evidence>
<evidence type="ECO:0000256" key="13">
    <source>
        <dbReference type="ARBA" id="ARBA00034036"/>
    </source>
</evidence>
<feature type="binding site" evidence="16">
    <location>
        <position position="669"/>
    </location>
    <ligand>
        <name>ATP</name>
        <dbReference type="ChEBI" id="CHEBI:30616"/>
    </ligand>
</feature>
<dbReference type="SFLD" id="SFLDS00003">
    <property type="entry name" value="Haloacid_Dehalogenase"/>
    <property type="match status" value="1"/>
</dbReference>
<feature type="transmembrane region" description="Helical" evidence="18">
    <location>
        <begin position="284"/>
        <end position="306"/>
    </location>
</feature>
<dbReference type="PROSITE" id="PS00154">
    <property type="entry name" value="ATPASE_E1_E2"/>
    <property type="match status" value="1"/>
</dbReference>
<dbReference type="SUPFAM" id="SSF81653">
    <property type="entry name" value="Calcium ATPase, transduction domain A"/>
    <property type="match status" value="1"/>
</dbReference>
<dbReference type="PRINTS" id="PR00119">
    <property type="entry name" value="CATATPASE"/>
</dbReference>
<feature type="transmembrane region" description="Helical" evidence="18">
    <location>
        <begin position="876"/>
        <end position="896"/>
    </location>
</feature>
<dbReference type="InterPro" id="IPR023298">
    <property type="entry name" value="ATPase_P-typ_TM_dom_sf"/>
</dbReference>
<feature type="transmembrane region" description="Helical" evidence="18">
    <location>
        <begin position="1018"/>
        <end position="1045"/>
    </location>
</feature>
<dbReference type="FunCoup" id="A0A078AV48">
    <property type="interactions" value="5"/>
</dbReference>
<feature type="binding site" evidence="16">
    <location>
        <position position="759"/>
    </location>
    <ligand>
        <name>ATP</name>
        <dbReference type="ChEBI" id="CHEBI:30616"/>
    </ligand>
</feature>
<keyword evidence="10" id="KW-0915">Sodium</keyword>
<dbReference type="Pfam" id="PF16212">
    <property type="entry name" value="PhoLip_ATPase_C"/>
    <property type="match status" value="1"/>
</dbReference>
<dbReference type="InterPro" id="IPR023214">
    <property type="entry name" value="HAD_sf"/>
</dbReference>
<gene>
    <name evidence="21" type="primary">Contig10133.g10827</name>
    <name evidence="21" type="ORF">STYLEM_14202</name>
</gene>
<comment type="catalytic activity">
    <reaction evidence="14">
        <text>Na(+)(in) + ATP + H2O = Na(+)(out) + ADP + phosphate + H(+)</text>
        <dbReference type="Rhea" id="RHEA:14633"/>
        <dbReference type="ChEBI" id="CHEBI:15377"/>
        <dbReference type="ChEBI" id="CHEBI:15378"/>
        <dbReference type="ChEBI" id="CHEBI:29101"/>
        <dbReference type="ChEBI" id="CHEBI:30616"/>
        <dbReference type="ChEBI" id="CHEBI:43474"/>
        <dbReference type="ChEBI" id="CHEBI:456216"/>
        <dbReference type="EC" id="7.2.2.3"/>
    </reaction>
    <physiologicalReaction direction="left-to-right" evidence="14">
        <dbReference type="Rhea" id="RHEA:14634"/>
    </physiologicalReaction>
</comment>
<feature type="binding site" evidence="17">
    <location>
        <position position="790"/>
    </location>
    <ligand>
        <name>Mg(2+)</name>
        <dbReference type="ChEBI" id="CHEBI:18420"/>
    </ligand>
</feature>
<dbReference type="InterPro" id="IPR001757">
    <property type="entry name" value="P_typ_ATPase"/>
</dbReference>
<keyword evidence="6 16" id="KW-0067">ATP-binding</keyword>
<feature type="compositionally biased region" description="Polar residues" evidence="19">
    <location>
        <begin position="9"/>
        <end position="20"/>
    </location>
</feature>
<comment type="similarity">
    <text evidence="2 18">Belongs to the cation transport ATPase (P-type) (TC 3.A.3) family. Type IV subfamily.</text>
</comment>
<dbReference type="GO" id="GO:0005886">
    <property type="term" value="C:plasma membrane"/>
    <property type="evidence" value="ECO:0007669"/>
    <property type="project" value="TreeGrafter"/>
</dbReference>
<evidence type="ECO:0000256" key="11">
    <source>
        <dbReference type="ARBA" id="ARBA00023136"/>
    </source>
</evidence>
<feature type="domain" description="P-type ATPase C-terminal" evidence="20">
    <location>
        <begin position="812"/>
        <end position="1053"/>
    </location>
</feature>
<feature type="binding site" evidence="16">
    <location>
        <position position="789"/>
    </location>
    <ligand>
        <name>ATP</name>
        <dbReference type="ChEBI" id="CHEBI:30616"/>
    </ligand>
</feature>
<dbReference type="InterPro" id="IPR044492">
    <property type="entry name" value="P_typ_ATPase_HD_dom"/>
</dbReference>
<sequence>MDKSRDGSMMSSYDRSSQAIRYSETGSKDRTESELMELSSIEPSSVKCQMFISYQWHYLKQLMQSQYFVQLIPAISDSGGAPIMLMPLSFVVFVSMIKDIFEDLKRHHSDNIENNRKTMVANPVTGEFEEKLWRDIHVGQVLKIQQNEYFPADLALINSSAPKGICYIETKNLDGETNLKHKQANKETVEIAQTDSEAIFNMQKVRVECENPNEMLYKFEGVLFNSNQHIPLSVEQMLLRGSSLRNTEFIYGIVIFTGHDTKIMRNSVKSRAKFSKLERSTNKYILIIVLMQVVMSAIGAVANSVWEIVFKENFSYIRHDDKEPISLMLNMVIQFGTWFLSFVNLVPISLMVALECVKFIQASFIQWDVSIYDETKDLNTKVQTSNLNEELGTVHYIFSDKTGTLTQNIMEFKRFSAGLKSYGIRNPKLDQDKLKKEGITNVNFEDPTLEQDFSQNFNYLNSFLEILSVCHTIIVEQKDGVPTYNASSPDELALVNAAKYLGYQFQGRDEEDNIVIDQRGQILKYKLLNLIEFTSTRKRMTVIVKTQDDRIKVLCKGADSIIIPRLNSNPVLIDKTTRFLDSYAKEGLRTLLLACKEISEEEYFSWKEKYDEALVSPYNREEAINKAAELMEYDFNLIGSTAIEDKLQDDVADTIKFIMDTGIKIWVLTGDKIETAINIGFSCSLLNQEMEIFVVDERRTKDIMLQITQHRRDQKLTEIIRDSAIIVSGDSLIKICKNSRVRDEFLELTLAAKVVIACRVSPKQKAEVVTMVRYKHKELTTLAIGDGANDVNMITAAHVGIGISGLEGQQAARSSDYAIGQFKFLKTLLFYHGREAYRRNSYLISYMFYKNILFVFPLFWYGTYSVYSGVSFYDPYLYQMFNLFFTSNPIMYYALFDYEFTKHEFLKNPKHYKLGLTNQCFSKWVFWRWIFYGAWQGALVAFFCIYSMETINHENGRTSELMVDGQFVYMGVVLLVNIKILSSAYTYDGISLFLGIGSIGAFVLFFFILSSFEAFPEIYKIFGIVFTNTLCYVALFFVGGACILVDNGLHLVQYEIKLMVEAEELKKKRRLEYLIQKDNAIQKRRVTRLQHRGFAFSQEAGHAPQITDRFLVRLKNTIRNNFKPQVLRPTSIYENGNNSMDENKFDIQIQEGQRATLAVSKDYFTQNLNTNYFDVGYDSRNTSNEIFQVSINQ</sequence>
<dbReference type="NCBIfam" id="TIGR01494">
    <property type="entry name" value="ATPase_P-type"/>
    <property type="match status" value="1"/>
</dbReference>
<evidence type="ECO:0000256" key="8">
    <source>
        <dbReference type="ARBA" id="ARBA00022967"/>
    </source>
</evidence>
<dbReference type="GO" id="GO:0000287">
    <property type="term" value="F:magnesium ion binding"/>
    <property type="evidence" value="ECO:0007669"/>
    <property type="project" value="UniProtKB-UniRule"/>
</dbReference>
<dbReference type="GO" id="GO:0016887">
    <property type="term" value="F:ATP hydrolysis activity"/>
    <property type="evidence" value="ECO:0007669"/>
    <property type="project" value="InterPro"/>
</dbReference>
<feature type="active site" description="4-aspartylphosphate intermediate" evidence="15">
    <location>
        <position position="400"/>
    </location>
</feature>
<dbReference type="InterPro" id="IPR036412">
    <property type="entry name" value="HAD-like_sf"/>
</dbReference>
<feature type="binding site" evidence="16">
    <location>
        <position position="670"/>
    </location>
    <ligand>
        <name>ATP</name>
        <dbReference type="ChEBI" id="CHEBI:30616"/>
    </ligand>
</feature>
<dbReference type="Pfam" id="PF13246">
    <property type="entry name" value="Cation_ATPase"/>
    <property type="match status" value="1"/>
</dbReference>
<evidence type="ECO:0000256" key="17">
    <source>
        <dbReference type="PIRSR" id="PIRSR606539-3"/>
    </source>
</evidence>
<dbReference type="PANTHER" id="PTHR24092:SF150">
    <property type="entry name" value="PHOSPHOLIPID-TRANSPORTING ATPASE"/>
    <property type="match status" value="1"/>
</dbReference>
<evidence type="ECO:0000256" key="15">
    <source>
        <dbReference type="PIRSR" id="PIRSR606539-1"/>
    </source>
</evidence>
<feature type="binding site" evidence="16">
    <location>
        <position position="589"/>
    </location>
    <ligand>
        <name>ATP</name>
        <dbReference type="ChEBI" id="CHEBI:30616"/>
    </ligand>
</feature>
<feature type="transmembrane region" description="Helical" evidence="18">
    <location>
        <begin position="968"/>
        <end position="985"/>
    </location>
</feature>
<dbReference type="Proteomes" id="UP000039865">
    <property type="component" value="Unassembled WGS sequence"/>
</dbReference>
<evidence type="ECO:0000256" key="4">
    <source>
        <dbReference type="ARBA" id="ARBA00022723"/>
    </source>
</evidence>
<dbReference type="SUPFAM" id="SSF81665">
    <property type="entry name" value="Calcium ATPase, transmembrane domain M"/>
    <property type="match status" value="1"/>
</dbReference>
<evidence type="ECO:0000256" key="9">
    <source>
        <dbReference type="ARBA" id="ARBA00022989"/>
    </source>
</evidence>
<evidence type="ECO:0000313" key="22">
    <source>
        <dbReference type="Proteomes" id="UP000039865"/>
    </source>
</evidence>
<dbReference type="InterPro" id="IPR006539">
    <property type="entry name" value="P-type_ATPase_IV"/>
</dbReference>
<proteinExistence type="inferred from homology"/>
<dbReference type="FunFam" id="3.40.50.1000:FF:000190">
    <property type="entry name" value="Phospholipid-transporting ATPase"/>
    <property type="match status" value="1"/>
</dbReference>
<dbReference type="GO" id="GO:0045332">
    <property type="term" value="P:phospholipid translocation"/>
    <property type="evidence" value="ECO:0007669"/>
    <property type="project" value="TreeGrafter"/>
</dbReference>
<dbReference type="InterPro" id="IPR023299">
    <property type="entry name" value="ATPase_P-typ_cyto_dom_N"/>
</dbReference>
<dbReference type="SFLD" id="SFLDF00027">
    <property type="entry name" value="p-type_atpase"/>
    <property type="match status" value="1"/>
</dbReference>
<feature type="binding site" evidence="16">
    <location>
        <position position="556"/>
    </location>
    <ligand>
        <name>ATP</name>
        <dbReference type="ChEBI" id="CHEBI:30616"/>
    </ligand>
</feature>
<dbReference type="SUPFAM" id="SSF56784">
    <property type="entry name" value="HAD-like"/>
    <property type="match status" value="1"/>
</dbReference>
<dbReference type="GO" id="GO:0140326">
    <property type="term" value="F:ATPase-coupled intramembrane lipid transporter activity"/>
    <property type="evidence" value="ECO:0007669"/>
    <property type="project" value="UniProtKB-EC"/>
</dbReference>
<organism evidence="21 22">
    <name type="scientific">Stylonychia lemnae</name>
    <name type="common">Ciliate</name>
    <dbReference type="NCBI Taxonomy" id="5949"/>
    <lineage>
        <taxon>Eukaryota</taxon>
        <taxon>Sar</taxon>
        <taxon>Alveolata</taxon>
        <taxon>Ciliophora</taxon>
        <taxon>Intramacronucleata</taxon>
        <taxon>Spirotrichea</taxon>
        <taxon>Stichotrichia</taxon>
        <taxon>Sporadotrichida</taxon>
        <taxon>Oxytrichidae</taxon>
        <taxon>Stylonychinae</taxon>
        <taxon>Stylonychia</taxon>
    </lineage>
</organism>
<feature type="transmembrane region" description="Helical" evidence="18">
    <location>
        <begin position="992"/>
        <end position="1012"/>
    </location>
</feature>
<feature type="binding site" evidence="16">
    <location>
        <position position="400"/>
    </location>
    <ligand>
        <name>ATP</name>
        <dbReference type="ChEBI" id="CHEBI:30616"/>
    </ligand>
</feature>
<dbReference type="FunFam" id="3.40.50.1000:FF:000001">
    <property type="entry name" value="Phospholipid-transporting ATPase IC"/>
    <property type="match status" value="1"/>
</dbReference>